<name>M1ZSN7_CLOBO</name>
<evidence type="ECO:0000313" key="2">
    <source>
        <dbReference type="Proteomes" id="UP000011944"/>
    </source>
</evidence>
<dbReference type="AlphaFoldDB" id="M1ZSN7"/>
<reference evidence="1 2" key="2">
    <citation type="submission" date="2013-03" db="EMBL/GenBank/DDBJ databases">
        <title>Diversity in Clostridium botulinum.</title>
        <authorList>
            <person name="Timme R.E."/>
            <person name="Allard M."/>
            <person name="Luo Y."/>
            <person name="Strain E."/>
            <person name="Gonzalez-Escalona N."/>
            <person name="Brown E."/>
        </authorList>
    </citation>
    <scope>NUCLEOTIDE SEQUENCE [LARGE SCALE GENOMIC DNA]</scope>
    <source>
        <strain evidence="1 2">CFSAN001627</strain>
    </source>
</reference>
<dbReference type="Proteomes" id="UP000011944">
    <property type="component" value="Unassembled WGS sequence"/>
</dbReference>
<evidence type="ECO:0000313" key="1">
    <source>
        <dbReference type="EMBL" id="EKN37796.1"/>
    </source>
</evidence>
<organism evidence="1 2">
    <name type="scientific">Clostridium botulinum CFSAN001627</name>
    <dbReference type="NCBI Taxonomy" id="1232189"/>
    <lineage>
        <taxon>Bacteria</taxon>
        <taxon>Bacillati</taxon>
        <taxon>Bacillota</taxon>
        <taxon>Clostridia</taxon>
        <taxon>Eubacteriales</taxon>
        <taxon>Clostridiaceae</taxon>
        <taxon>Clostridium</taxon>
    </lineage>
</organism>
<sequence>SSFPFHCIKGANAARLYFIHKIKSAPIAFANPSKTWWREHLCNQKIKSMATPYFYPKFDCR</sequence>
<gene>
    <name evidence="1" type="ORF">CFSAN001627_24821</name>
</gene>
<comment type="caution">
    <text evidence="1">The sequence shown here is derived from an EMBL/GenBank/DDBJ whole genome shotgun (WGS) entry which is preliminary data.</text>
</comment>
<dbReference type="EMBL" id="AMXI01001587">
    <property type="protein sequence ID" value="EKN37796.1"/>
    <property type="molecule type" value="Genomic_DNA"/>
</dbReference>
<protein>
    <submittedName>
        <fullName evidence="1">Uncharacterized protein</fullName>
    </submittedName>
</protein>
<reference evidence="1 2" key="1">
    <citation type="submission" date="2012-10" db="EMBL/GenBank/DDBJ databases">
        <authorList>
            <person name="Strain E.A."/>
            <person name="Brown E."/>
            <person name="Allard M.W."/>
            <person name="Gonzalez-Escalona N."/>
            <person name="Timme R."/>
        </authorList>
    </citation>
    <scope>NUCLEOTIDE SEQUENCE [LARGE SCALE GENOMIC DNA]</scope>
    <source>
        <strain evidence="1 2">CFSAN001627</strain>
    </source>
</reference>
<accession>M1ZSN7</accession>
<proteinExistence type="predicted"/>
<feature type="non-terminal residue" evidence="1">
    <location>
        <position position="1"/>
    </location>
</feature>